<organism evidence="4 5">
    <name type="scientific">Akanthomyces muscarius</name>
    <name type="common">Entomopathogenic fungus</name>
    <name type="synonym">Lecanicillium muscarium</name>
    <dbReference type="NCBI Taxonomy" id="2231603"/>
    <lineage>
        <taxon>Eukaryota</taxon>
        <taxon>Fungi</taxon>
        <taxon>Dikarya</taxon>
        <taxon>Ascomycota</taxon>
        <taxon>Pezizomycotina</taxon>
        <taxon>Sordariomycetes</taxon>
        <taxon>Hypocreomycetidae</taxon>
        <taxon>Hypocreales</taxon>
        <taxon>Cordycipitaceae</taxon>
        <taxon>Akanthomyces</taxon>
    </lineage>
</organism>
<dbReference type="Gene3D" id="3.40.50.300">
    <property type="entry name" value="P-loop containing nucleotide triphosphate hydrolases"/>
    <property type="match status" value="1"/>
</dbReference>
<dbReference type="Pfam" id="PF00004">
    <property type="entry name" value="AAA"/>
    <property type="match status" value="1"/>
</dbReference>
<protein>
    <recommendedName>
        <fullName evidence="6">AAA+ ATPase domain-containing protein</fullName>
    </recommendedName>
</protein>
<name>A0A9W8UN82_AKAMU</name>
<evidence type="ECO:0000313" key="5">
    <source>
        <dbReference type="Proteomes" id="UP001144673"/>
    </source>
</evidence>
<feature type="region of interest" description="Disordered" evidence="1">
    <location>
        <begin position="1"/>
        <end position="45"/>
    </location>
</feature>
<feature type="compositionally biased region" description="Basic and acidic residues" evidence="1">
    <location>
        <begin position="30"/>
        <end position="45"/>
    </location>
</feature>
<evidence type="ECO:0000259" key="3">
    <source>
        <dbReference type="Pfam" id="PF22942"/>
    </source>
</evidence>
<dbReference type="AlphaFoldDB" id="A0A9W8UN82"/>
<dbReference type="CDD" id="cd00009">
    <property type="entry name" value="AAA"/>
    <property type="match status" value="1"/>
</dbReference>
<dbReference type="GO" id="GO:0016887">
    <property type="term" value="F:ATP hydrolysis activity"/>
    <property type="evidence" value="ECO:0007669"/>
    <property type="project" value="InterPro"/>
</dbReference>
<comment type="caution">
    <text evidence="4">The sequence shown here is derived from an EMBL/GenBank/DDBJ whole genome shotgun (WGS) entry which is preliminary data.</text>
</comment>
<dbReference type="PANTHER" id="PTHR46411">
    <property type="entry name" value="FAMILY ATPASE, PUTATIVE-RELATED"/>
    <property type="match status" value="1"/>
</dbReference>
<dbReference type="GO" id="GO:0005524">
    <property type="term" value="F:ATP binding"/>
    <property type="evidence" value="ECO:0007669"/>
    <property type="project" value="InterPro"/>
</dbReference>
<dbReference type="RefSeq" id="XP_056054898.1">
    <property type="nucleotide sequence ID" value="XM_056197897.1"/>
</dbReference>
<keyword evidence="5" id="KW-1185">Reference proteome</keyword>
<dbReference type="Pfam" id="PF22942">
    <property type="entry name" value="DUF7025"/>
    <property type="match status" value="1"/>
</dbReference>
<accession>A0A9W8UN82</accession>
<feature type="compositionally biased region" description="Basic and acidic residues" evidence="1">
    <location>
        <begin position="125"/>
        <end position="134"/>
    </location>
</feature>
<feature type="domain" description="DUF7025" evidence="3">
    <location>
        <begin position="364"/>
        <end position="455"/>
    </location>
</feature>
<reference evidence="4" key="1">
    <citation type="journal article" date="2023" name="Access Microbiol">
        <title>De-novo genome assembly for Akanthomyces muscarius, a biocontrol agent of insect agricultural pests.</title>
        <authorList>
            <person name="Erdos Z."/>
            <person name="Studholme D.J."/>
            <person name="Raymond B."/>
            <person name="Sharma M."/>
        </authorList>
    </citation>
    <scope>NUCLEOTIDE SEQUENCE</scope>
    <source>
        <strain evidence="4">Ve6</strain>
    </source>
</reference>
<dbReference type="PANTHER" id="PTHR46411:SF2">
    <property type="entry name" value="AAA+ ATPASE DOMAIN-CONTAINING PROTEIN"/>
    <property type="match status" value="1"/>
</dbReference>
<dbReference type="SUPFAM" id="SSF52540">
    <property type="entry name" value="P-loop containing nucleoside triphosphate hydrolases"/>
    <property type="match status" value="1"/>
</dbReference>
<dbReference type="Proteomes" id="UP001144673">
    <property type="component" value="Chromosome 6"/>
</dbReference>
<sequence>MSPELPSNSHNEAPRESAPGKNMASIVRPLVEKNPEGISEHRRWDDDLARTAESFAAAEAATRILQLGTPACTGTTQSPVSKGPANGTAGAQHSTKQLGCAKQPSHWIQESPELFQTKRIKRVHPRSEDHDDSSGGRTSPMIPSGPRPRSDVVNTVQSMDNLTHGGTTRPLTQHAAIDLDSTTQISGSPHHITLCRVICAKNHESCHNQIYTDEPSAAASNGGRHIAGKCPVANVDKLLKGRPNTLFVVYRDYYCEGDSSVGVDHKQRRNYMREIISIASEGLHAAMESISKFAPDRGSYTGRAQCDYHITTSALTDAPWEYSRRFLYHHHDEILKVAAGPAGSSMMVLSQWLAANPDPMQEECNRLFSQGMVSKATLPWLFSPNSVVVSSEGSLSLAHVLLNFPSSDAQLQLNCWGWAYHQKWLARSHRTHTISVPTGYPTSITSLCIYPLEYVTEATKYGLLSKFWGFRPWSYVAYAGPDYNGHCMYPVNSRFIIDHNTFGAYHPDHITCDSLQDRLGRFDRWPERVPYTANLSKEQLILLPPGIHAFYMQNKTWVHLIPSQIRPVCWNKVGFEQVMLPSRTKNMVKGLVMMRNSRSKSGSSVGEVGLAPQSTSIGGKGNGLAMLFHGGAGTGKTFTAESVAEVAEMPLLRFNYETISASLESTMKILQWAFKLGERWNCILVLDDVEAYQEHLSAEIECLSANNRLRKAVESHRGIVILTSKNTRPFDQSFRSRFQLAVHFPSLEPLSRQSIWHNSLDNIRTSTQQVDYDGISANMEELSMHELNGWQIHNALAMARSLALYDEEVLTWNRLKEAVEVTSTEWIGE</sequence>
<feature type="region of interest" description="Disordered" evidence="1">
    <location>
        <begin position="69"/>
        <end position="152"/>
    </location>
</feature>
<gene>
    <name evidence="4" type="ORF">LMH87_000052</name>
</gene>
<dbReference type="InterPro" id="IPR054289">
    <property type="entry name" value="DUF7025"/>
</dbReference>
<proteinExistence type="predicted"/>
<dbReference type="EMBL" id="JAJHUN010000007">
    <property type="protein sequence ID" value="KAJ4154774.1"/>
    <property type="molecule type" value="Genomic_DNA"/>
</dbReference>
<feature type="compositionally biased region" description="Polar residues" evidence="1">
    <location>
        <begin position="1"/>
        <end position="11"/>
    </location>
</feature>
<evidence type="ECO:0000256" key="1">
    <source>
        <dbReference type="SAM" id="MobiDB-lite"/>
    </source>
</evidence>
<dbReference type="InterPro" id="IPR027417">
    <property type="entry name" value="P-loop_NTPase"/>
</dbReference>
<dbReference type="GeneID" id="80887211"/>
<dbReference type="InterPro" id="IPR003959">
    <property type="entry name" value="ATPase_AAA_core"/>
</dbReference>
<feature type="domain" description="ATPase AAA-type core" evidence="2">
    <location>
        <begin position="626"/>
        <end position="745"/>
    </location>
</feature>
<evidence type="ECO:0000259" key="2">
    <source>
        <dbReference type="Pfam" id="PF00004"/>
    </source>
</evidence>
<evidence type="ECO:0008006" key="6">
    <source>
        <dbReference type="Google" id="ProtNLM"/>
    </source>
</evidence>
<evidence type="ECO:0000313" key="4">
    <source>
        <dbReference type="EMBL" id="KAJ4154774.1"/>
    </source>
</evidence>